<dbReference type="Gene3D" id="2.60.120.260">
    <property type="entry name" value="Galactose-binding domain-like"/>
    <property type="match status" value="2"/>
</dbReference>
<evidence type="ECO:0000313" key="4">
    <source>
        <dbReference type="Proteomes" id="UP000093740"/>
    </source>
</evidence>
<dbReference type="AlphaFoldDB" id="A0AAI8CKW2"/>
<gene>
    <name evidence="3" type="ORF">NA23_02540</name>
</gene>
<feature type="domain" description="CBM-cenC" evidence="2">
    <location>
        <begin position="62"/>
        <end position="178"/>
    </location>
</feature>
<dbReference type="InterPro" id="IPR008979">
    <property type="entry name" value="Galactose-bd-like_sf"/>
</dbReference>
<sequence>MRKLTKVLISIFLILLLFAYNREVVADGTSQFQLSGTATSLLNNWNFCSNIRNDQVNAPFEWWLWEAAKYGVSDGSVAAYGVKDGYAFIKIAASGSDTWHIQFNQWVKLKQKQYYMISFKAKADQPRTINVKILMNHDPWVNYFAQTVELTKEWKTYTFYYKHPDKADETVNFCFELGKGEVTTVYIADVILRPVDESEVPEEFKEEEPETVEYEFEDEEEPDNLVNDGDFAYRIINDQASMPFEWWIWQASTYNISPAKVEKYGVVDGIGFIKVENPGHETWHIQFNQWVKLRRGNSYVISFKAKADTPRKIWVKLVQTGAPYGVYFAQEVELTTEWKTFTFEHAHPKDGDPVVTLSFELGKDVPTTVYFDDITISPKK</sequence>
<dbReference type="KEGG" id="fia:NA23_02540"/>
<evidence type="ECO:0000313" key="3">
    <source>
        <dbReference type="EMBL" id="AMW32284.1"/>
    </source>
</evidence>
<dbReference type="Proteomes" id="UP000093740">
    <property type="component" value="Chromosome"/>
</dbReference>
<accession>A0AAI8CKW2</accession>
<keyword evidence="4" id="KW-1185">Reference proteome</keyword>
<dbReference type="EMBL" id="CP014334">
    <property type="protein sequence ID" value="AMW32284.1"/>
    <property type="molecule type" value="Genomic_DNA"/>
</dbReference>
<feature type="domain" description="CBM-cenC" evidence="2">
    <location>
        <begin position="246"/>
        <end position="363"/>
    </location>
</feature>
<name>A0AAI8CKW2_FERIS</name>
<dbReference type="GO" id="GO:0016798">
    <property type="term" value="F:hydrolase activity, acting on glycosyl bonds"/>
    <property type="evidence" value="ECO:0007669"/>
    <property type="project" value="InterPro"/>
</dbReference>
<protein>
    <submittedName>
        <fullName evidence="3">Carbohydrate binding domain-containing protein</fullName>
    </submittedName>
</protein>
<dbReference type="InterPro" id="IPR003305">
    <property type="entry name" value="CenC_carb-bd"/>
</dbReference>
<reference evidence="3 4" key="1">
    <citation type="journal article" date="2015" name="Stand. Genomic Sci.">
        <title>Genome sequence of a native-feather degrading extremely thermophilic Eubacterium, Fervidobacterium islandicum AW-1.</title>
        <authorList>
            <person name="Lee Y.J."/>
            <person name="Jeong H."/>
            <person name="Park G.S."/>
            <person name="Kwak Y."/>
            <person name="Lee S.J."/>
            <person name="Lee S.J."/>
            <person name="Park M.K."/>
            <person name="Kim J.Y."/>
            <person name="Kang H.K."/>
            <person name="Shin J.H."/>
            <person name="Lee D.W."/>
        </authorList>
    </citation>
    <scope>NUCLEOTIDE SEQUENCE [LARGE SCALE GENOMIC DNA]</scope>
    <source>
        <strain evidence="3 4">AW-1</strain>
    </source>
</reference>
<dbReference type="RefSeq" id="WP_033191220.1">
    <property type="nucleotide sequence ID" value="NZ_CP014334.2"/>
</dbReference>
<keyword evidence="1" id="KW-0378">Hydrolase</keyword>
<organism evidence="3 4">
    <name type="scientific">Fervidobacterium islandicum</name>
    <dbReference type="NCBI Taxonomy" id="2423"/>
    <lineage>
        <taxon>Bacteria</taxon>
        <taxon>Thermotogati</taxon>
        <taxon>Thermotogota</taxon>
        <taxon>Thermotogae</taxon>
        <taxon>Thermotogales</taxon>
        <taxon>Fervidobacteriaceae</taxon>
        <taxon>Fervidobacterium</taxon>
    </lineage>
</organism>
<evidence type="ECO:0000259" key="2">
    <source>
        <dbReference type="Pfam" id="PF02018"/>
    </source>
</evidence>
<dbReference type="SUPFAM" id="SSF49785">
    <property type="entry name" value="Galactose-binding domain-like"/>
    <property type="match status" value="2"/>
</dbReference>
<proteinExistence type="predicted"/>
<evidence type="ECO:0000256" key="1">
    <source>
        <dbReference type="ARBA" id="ARBA00022801"/>
    </source>
</evidence>
<dbReference type="Pfam" id="PF02018">
    <property type="entry name" value="CBM_4_9"/>
    <property type="match status" value="2"/>
</dbReference>